<organism evidence="1 2">
    <name type="scientific">Halobellus rarus</name>
    <dbReference type="NCBI Taxonomy" id="1126237"/>
    <lineage>
        <taxon>Archaea</taxon>
        <taxon>Methanobacteriati</taxon>
        <taxon>Methanobacteriota</taxon>
        <taxon>Stenosarchaea group</taxon>
        <taxon>Halobacteria</taxon>
        <taxon>Halobacteriales</taxon>
        <taxon>Haloferacaceae</taxon>
        <taxon>Halobellus</taxon>
    </lineage>
</organism>
<dbReference type="EMBL" id="JBHUDK010000016">
    <property type="protein sequence ID" value="MFD1600704.1"/>
    <property type="molecule type" value="Genomic_DNA"/>
</dbReference>
<protein>
    <recommendedName>
        <fullName evidence="3">M28 family peptidase</fullName>
    </recommendedName>
</protein>
<accession>A0ABD6CR85</accession>
<dbReference type="RefSeq" id="WP_390278517.1">
    <property type="nucleotide sequence ID" value="NZ_JBHUDK010000016.1"/>
</dbReference>
<comment type="caution">
    <text evidence="1">The sequence shown here is derived from an EMBL/GenBank/DDBJ whole genome shotgun (WGS) entry which is preliminary data.</text>
</comment>
<dbReference type="SUPFAM" id="SSF53187">
    <property type="entry name" value="Zn-dependent exopeptidases"/>
    <property type="match status" value="1"/>
</dbReference>
<sequence>MIDRPKDIDEGTADFKTTVDPEKLPDANHLQRWLRKKGQFNKGFMPTGSPAQAKYTKLLANDLREIGVEEVKRNGITIDRWKPLTYSLVLNSDGNEGPIPVMGYVPYSGSTSEKGIEAPVSYLSGTSFNTAGYDPKGVPGGLGGELEDRFLLEGEPFHESIKKKDVEGSIVVAELPILNKYPLNKIQDDFHLLHGDAPECWGGDHFACVAGLKILQEVQKAGAVGFVGILPYGPDMAEKHYMPYGTPSLWGLPGLYIDPFTGNQIKKETSKKTTNVSARLRLQASVEKSEAHNIHGVIPGATDREIILSSHTDGLNTLEDNGPIAILALAKYFLSIPREQRPVTLRLVLSNGHFYNNIGKNHFIKHNWSDIADSVIAAIEVEHLGALERTERTNGTYCLTGKPEFQLVSTSDAQPLVRASKKYGQQFDRIAVSPLETCNTGSGEPWIDVTDVVQLISVPTYLLNYELPDEVVTDNFHDINLFRRQLQGIVEMVLDIGNDEASDG</sequence>
<evidence type="ECO:0000313" key="1">
    <source>
        <dbReference type="EMBL" id="MFD1600704.1"/>
    </source>
</evidence>
<reference evidence="1 2" key="1">
    <citation type="journal article" date="2019" name="Int. J. Syst. Evol. Microbiol.">
        <title>The Global Catalogue of Microorganisms (GCM) 10K type strain sequencing project: providing services to taxonomists for standard genome sequencing and annotation.</title>
        <authorList>
            <consortium name="The Broad Institute Genomics Platform"/>
            <consortium name="The Broad Institute Genome Sequencing Center for Infectious Disease"/>
            <person name="Wu L."/>
            <person name="Ma J."/>
        </authorList>
    </citation>
    <scope>NUCLEOTIDE SEQUENCE [LARGE SCALE GENOMIC DNA]</scope>
    <source>
        <strain evidence="1 2">CGMCC 1.12121</strain>
    </source>
</reference>
<keyword evidence="2" id="KW-1185">Reference proteome</keyword>
<dbReference type="AlphaFoldDB" id="A0ABD6CR85"/>
<dbReference type="Proteomes" id="UP001597085">
    <property type="component" value="Unassembled WGS sequence"/>
</dbReference>
<dbReference type="Gene3D" id="3.50.30.30">
    <property type="match status" value="1"/>
</dbReference>
<evidence type="ECO:0000313" key="2">
    <source>
        <dbReference type="Proteomes" id="UP001597085"/>
    </source>
</evidence>
<dbReference type="Gene3D" id="3.40.630.10">
    <property type="entry name" value="Zn peptidases"/>
    <property type="match status" value="1"/>
</dbReference>
<gene>
    <name evidence="1" type="ORF">ACFSBX_17350</name>
</gene>
<evidence type="ECO:0008006" key="3">
    <source>
        <dbReference type="Google" id="ProtNLM"/>
    </source>
</evidence>
<proteinExistence type="predicted"/>
<name>A0ABD6CR85_9EURY</name>